<proteinExistence type="predicted"/>
<name>A0A8J2QH31_9NEOP</name>
<organism evidence="1 2">
    <name type="scientific">Danaus chrysippus</name>
    <name type="common">African queen</name>
    <dbReference type="NCBI Taxonomy" id="151541"/>
    <lineage>
        <taxon>Eukaryota</taxon>
        <taxon>Metazoa</taxon>
        <taxon>Ecdysozoa</taxon>
        <taxon>Arthropoda</taxon>
        <taxon>Hexapoda</taxon>
        <taxon>Insecta</taxon>
        <taxon>Pterygota</taxon>
        <taxon>Neoptera</taxon>
        <taxon>Endopterygota</taxon>
        <taxon>Lepidoptera</taxon>
        <taxon>Glossata</taxon>
        <taxon>Ditrysia</taxon>
        <taxon>Papilionoidea</taxon>
        <taxon>Nymphalidae</taxon>
        <taxon>Danainae</taxon>
        <taxon>Danaini</taxon>
        <taxon>Danaina</taxon>
        <taxon>Danaus</taxon>
        <taxon>Anosia</taxon>
    </lineage>
</organism>
<dbReference type="AlphaFoldDB" id="A0A8J2QH31"/>
<gene>
    <name evidence="1" type="ORF">DCHRY22_LOCUS4015</name>
</gene>
<sequence length="285" mass="32823">MRELGAKMRALELQRLIENKVSEWRERSARVAGASMADSYQQPHFKRHTNRRRNNAEINRIIAKYSKNNKRADERFEVESLPPVRPARYKNKSNVLKASKSEDNLTNIRVMDSRPDPASNERRFDLSKYSTKSCEDITAFVDFGHTMKSKNFEENSILNSKSVPARHTLHSIDEDMSDISEFSDSGVSVRYKTKFATSTPLSNRKTCPADSMSVIEFQKCSNFPSVSELRKGSSDPDIISEKSINSSCTLDSRKRWKLLKPQFRKGTFDCLLRWRGKKPNTNQSR</sequence>
<evidence type="ECO:0000313" key="1">
    <source>
        <dbReference type="EMBL" id="CAG9562732.1"/>
    </source>
</evidence>
<evidence type="ECO:0000313" key="2">
    <source>
        <dbReference type="Proteomes" id="UP000789524"/>
    </source>
</evidence>
<comment type="caution">
    <text evidence="1">The sequence shown here is derived from an EMBL/GenBank/DDBJ whole genome shotgun (WGS) entry which is preliminary data.</text>
</comment>
<dbReference type="OrthoDB" id="7370573at2759"/>
<reference evidence="1" key="1">
    <citation type="submission" date="2021-09" db="EMBL/GenBank/DDBJ databases">
        <authorList>
            <person name="Martin H S."/>
        </authorList>
    </citation>
    <scope>NUCLEOTIDE SEQUENCE</scope>
</reference>
<accession>A0A8J2QH31</accession>
<protein>
    <submittedName>
        <fullName evidence="1">(African queen) hypothetical protein</fullName>
    </submittedName>
</protein>
<dbReference type="EMBL" id="CAKASE010000048">
    <property type="protein sequence ID" value="CAG9562732.1"/>
    <property type="molecule type" value="Genomic_DNA"/>
</dbReference>
<dbReference type="Proteomes" id="UP000789524">
    <property type="component" value="Unassembled WGS sequence"/>
</dbReference>
<keyword evidence="2" id="KW-1185">Reference proteome</keyword>